<feature type="domain" description="Histidine kinase" evidence="10">
    <location>
        <begin position="273"/>
        <end position="490"/>
    </location>
</feature>
<dbReference type="GO" id="GO:0016301">
    <property type="term" value="F:kinase activity"/>
    <property type="evidence" value="ECO:0007669"/>
    <property type="project" value="UniProtKB-KW"/>
</dbReference>
<dbReference type="PANTHER" id="PTHR44936">
    <property type="entry name" value="SENSOR PROTEIN CREC"/>
    <property type="match status" value="1"/>
</dbReference>
<feature type="domain" description="HAMP" evidence="11">
    <location>
        <begin position="204"/>
        <end position="259"/>
    </location>
</feature>
<dbReference type="SUPFAM" id="SSF55874">
    <property type="entry name" value="ATPase domain of HSP90 chaperone/DNA topoisomerase II/histidine kinase"/>
    <property type="match status" value="1"/>
</dbReference>
<dbReference type="Gene3D" id="1.10.287.130">
    <property type="match status" value="1"/>
</dbReference>
<dbReference type="InterPro" id="IPR005467">
    <property type="entry name" value="His_kinase_dom"/>
</dbReference>
<keyword evidence="9" id="KW-0472">Membrane</keyword>
<dbReference type="InterPro" id="IPR003594">
    <property type="entry name" value="HATPase_dom"/>
</dbReference>
<dbReference type="InterPro" id="IPR003660">
    <property type="entry name" value="HAMP_dom"/>
</dbReference>
<comment type="catalytic activity">
    <reaction evidence="1">
        <text>ATP + protein L-histidine = ADP + protein N-phospho-L-histidine.</text>
        <dbReference type="EC" id="2.7.13.3"/>
    </reaction>
</comment>
<evidence type="ECO:0000256" key="8">
    <source>
        <dbReference type="ARBA" id="ARBA00022840"/>
    </source>
</evidence>
<dbReference type="PANTHER" id="PTHR44936:SF10">
    <property type="entry name" value="SENSOR PROTEIN RSTB"/>
    <property type="match status" value="1"/>
</dbReference>
<dbReference type="Gene3D" id="3.30.565.10">
    <property type="entry name" value="Histidine kinase-like ATPase, C-terminal domain"/>
    <property type="match status" value="1"/>
</dbReference>
<evidence type="ECO:0000256" key="4">
    <source>
        <dbReference type="ARBA" id="ARBA00022553"/>
    </source>
</evidence>
<reference evidence="13" key="1">
    <citation type="journal article" date="2019" name="Int. J. Syst. Evol. Microbiol.">
        <title>The Global Catalogue of Microorganisms (GCM) 10K type strain sequencing project: providing services to taxonomists for standard genome sequencing and annotation.</title>
        <authorList>
            <consortium name="The Broad Institute Genomics Platform"/>
            <consortium name="The Broad Institute Genome Sequencing Center for Infectious Disease"/>
            <person name="Wu L."/>
            <person name="Ma J."/>
        </authorList>
    </citation>
    <scope>NUCLEOTIDE SEQUENCE [LARGE SCALE GENOMIC DNA]</scope>
    <source>
        <strain evidence="13">CCUG 56108</strain>
    </source>
</reference>
<accession>A0ABW3X0F4</accession>
<dbReference type="SMART" id="SM00387">
    <property type="entry name" value="HATPase_c"/>
    <property type="match status" value="1"/>
</dbReference>
<evidence type="ECO:0000259" key="11">
    <source>
        <dbReference type="PROSITE" id="PS50885"/>
    </source>
</evidence>
<dbReference type="PROSITE" id="PS50109">
    <property type="entry name" value="HIS_KIN"/>
    <property type="match status" value="1"/>
</dbReference>
<keyword evidence="7 12" id="KW-0418">Kinase</keyword>
<evidence type="ECO:0000259" key="10">
    <source>
        <dbReference type="PROSITE" id="PS50109"/>
    </source>
</evidence>
<evidence type="ECO:0000256" key="9">
    <source>
        <dbReference type="SAM" id="Phobius"/>
    </source>
</evidence>
<evidence type="ECO:0000256" key="1">
    <source>
        <dbReference type="ARBA" id="ARBA00000085"/>
    </source>
</evidence>
<sequence length="494" mass="53246">MDATPRAGMEAPLPVPAEARKGIVRHLGLSGRLFLVTIAFVALVEILIYVPTVANYRRMWLSDRIAAAQIAALVLEASPDQRVSEDLARHLLRGVGASAIAVRGDGTRRLLAVDAMPSEVSGLVDLRSHDWVASIGGAWRTVFTESTAPIRVVGHGRDGFDLVEILLDEAPLREALIDFAGRLLLSSLAIAAAVAGLVFLMLQRIIVRPVRRLARNITEFADDPQGSDRVIVPSRRTDEIGHAEVALARMENALASELRQKRRLAELGLSVSKINHELRNLLTTAQLLGDRLETVSDPAVQRIAPRLLATLGRAIRFCEETLAYGRTTETVPQRRKVLLAPLLAEQSDLSRLGGASAVTIRVVCGRDLEVDVDPDQFSRALTNIVRNAVQALTSDKTPLPDPAIEIQATRQGRFGAGQVTIVVSDNGPGLPERARANLFSPFEGSMRPGGTGLGLPIAAELIQFQGGSLTLDQTGEGEGARFRIVIPDRAPSSL</sequence>
<evidence type="ECO:0000256" key="2">
    <source>
        <dbReference type="ARBA" id="ARBA00004370"/>
    </source>
</evidence>
<keyword evidence="8" id="KW-0067">ATP-binding</keyword>
<evidence type="ECO:0000256" key="3">
    <source>
        <dbReference type="ARBA" id="ARBA00012438"/>
    </source>
</evidence>
<evidence type="ECO:0000313" key="12">
    <source>
        <dbReference type="EMBL" id="MFD1302847.1"/>
    </source>
</evidence>
<dbReference type="Proteomes" id="UP001597176">
    <property type="component" value="Unassembled WGS sequence"/>
</dbReference>
<keyword evidence="9" id="KW-0812">Transmembrane</keyword>
<keyword evidence="9" id="KW-1133">Transmembrane helix</keyword>
<evidence type="ECO:0000256" key="7">
    <source>
        <dbReference type="ARBA" id="ARBA00022777"/>
    </source>
</evidence>
<dbReference type="Pfam" id="PF02518">
    <property type="entry name" value="HATPase_c"/>
    <property type="match status" value="1"/>
</dbReference>
<dbReference type="InterPro" id="IPR050980">
    <property type="entry name" value="2C_sensor_his_kinase"/>
</dbReference>
<evidence type="ECO:0000313" key="13">
    <source>
        <dbReference type="Proteomes" id="UP001597176"/>
    </source>
</evidence>
<keyword evidence="13" id="KW-1185">Reference proteome</keyword>
<dbReference type="EC" id="2.7.13.3" evidence="3"/>
<keyword evidence="4" id="KW-0597">Phosphoprotein</keyword>
<dbReference type="RefSeq" id="WP_379040477.1">
    <property type="nucleotide sequence ID" value="NZ_JBHTND010000020.1"/>
</dbReference>
<keyword evidence="5" id="KW-0808">Transferase</keyword>
<dbReference type="PROSITE" id="PS50885">
    <property type="entry name" value="HAMP"/>
    <property type="match status" value="1"/>
</dbReference>
<dbReference type="InterPro" id="IPR004358">
    <property type="entry name" value="Sig_transdc_His_kin-like_C"/>
</dbReference>
<dbReference type="PRINTS" id="PR00344">
    <property type="entry name" value="BCTRLSENSOR"/>
</dbReference>
<name>A0ABW3X0F4_9HYPH</name>
<comment type="caution">
    <text evidence="12">The sequence shown here is derived from an EMBL/GenBank/DDBJ whole genome shotgun (WGS) entry which is preliminary data.</text>
</comment>
<evidence type="ECO:0000256" key="6">
    <source>
        <dbReference type="ARBA" id="ARBA00022741"/>
    </source>
</evidence>
<dbReference type="InterPro" id="IPR036890">
    <property type="entry name" value="HATPase_C_sf"/>
</dbReference>
<evidence type="ECO:0000256" key="5">
    <source>
        <dbReference type="ARBA" id="ARBA00022679"/>
    </source>
</evidence>
<protein>
    <recommendedName>
        <fullName evidence="3">histidine kinase</fullName>
        <ecNumber evidence="3">2.7.13.3</ecNumber>
    </recommendedName>
</protein>
<organism evidence="12 13">
    <name type="scientific">Methylobacterium marchantiae</name>
    <dbReference type="NCBI Taxonomy" id="600331"/>
    <lineage>
        <taxon>Bacteria</taxon>
        <taxon>Pseudomonadati</taxon>
        <taxon>Pseudomonadota</taxon>
        <taxon>Alphaproteobacteria</taxon>
        <taxon>Hyphomicrobiales</taxon>
        <taxon>Methylobacteriaceae</taxon>
        <taxon>Methylobacterium</taxon>
    </lineage>
</organism>
<dbReference type="EMBL" id="JBHTND010000020">
    <property type="protein sequence ID" value="MFD1302847.1"/>
    <property type="molecule type" value="Genomic_DNA"/>
</dbReference>
<proteinExistence type="predicted"/>
<feature type="transmembrane region" description="Helical" evidence="9">
    <location>
        <begin position="183"/>
        <end position="202"/>
    </location>
</feature>
<keyword evidence="6" id="KW-0547">Nucleotide-binding</keyword>
<gene>
    <name evidence="12" type="ORF">ACFQ4G_14830</name>
</gene>
<feature type="transmembrane region" description="Helical" evidence="9">
    <location>
        <begin position="33"/>
        <end position="54"/>
    </location>
</feature>
<comment type="subcellular location">
    <subcellularLocation>
        <location evidence="2">Membrane</location>
    </subcellularLocation>
</comment>